<evidence type="ECO:0000313" key="3">
    <source>
        <dbReference type="Proteomes" id="UP000001058"/>
    </source>
</evidence>
<dbReference type="eggNOG" id="KOG2095">
    <property type="taxonomic scope" value="Eukaryota"/>
</dbReference>
<dbReference type="GO" id="GO:0006281">
    <property type="term" value="P:DNA repair"/>
    <property type="evidence" value="ECO:0007669"/>
    <property type="project" value="InterPro"/>
</dbReference>
<dbReference type="InterPro" id="IPR043502">
    <property type="entry name" value="DNA/RNA_pol_sf"/>
</dbReference>
<evidence type="ECO:0000259" key="1">
    <source>
        <dbReference type="PROSITE" id="PS50173"/>
    </source>
</evidence>
<dbReference type="STRING" id="3068.D8TV00"/>
<gene>
    <name evidence="2" type="ORF">VOLCADRAFT_59985</name>
</gene>
<keyword evidence="3" id="KW-1185">Reference proteome</keyword>
<dbReference type="SUPFAM" id="SSF56672">
    <property type="entry name" value="DNA/RNA polymerases"/>
    <property type="match status" value="1"/>
</dbReference>
<dbReference type="PANTHER" id="PTHR46404">
    <property type="entry name" value="DNA POLYMERASE IOTA"/>
    <property type="match status" value="1"/>
</dbReference>
<sequence length="198" mass="20554">VRNPALRQVPLGVTQKYLIVTCNYVARAAGVTKLMGIRDAMARCPGLVLVSGEDLGPYRQASKSIHAVLSRYGPAEKLGMDETFVDVTEVRGAVAARGVGNGYSSGAAVGVQSAGVESWQQLLTVGSMVAAEARLAVRSETGFRSSAGISSNKMLAKLVSGLHKPDDQTVLLPDQAWDFVGASLACCIWGGGASTPCG</sequence>
<organism evidence="3">
    <name type="scientific">Volvox carteri f. nagariensis</name>
    <dbReference type="NCBI Taxonomy" id="3068"/>
    <lineage>
        <taxon>Eukaryota</taxon>
        <taxon>Viridiplantae</taxon>
        <taxon>Chlorophyta</taxon>
        <taxon>core chlorophytes</taxon>
        <taxon>Chlorophyceae</taxon>
        <taxon>CS clade</taxon>
        <taxon>Chlamydomonadales</taxon>
        <taxon>Volvocaceae</taxon>
        <taxon>Volvox</taxon>
    </lineage>
</organism>
<dbReference type="RefSeq" id="XP_002950240.1">
    <property type="nucleotide sequence ID" value="XM_002950194.1"/>
</dbReference>
<dbReference type="InterPro" id="IPR043128">
    <property type="entry name" value="Rev_trsase/Diguanyl_cyclase"/>
</dbReference>
<dbReference type="GeneID" id="9619710"/>
<dbReference type="PROSITE" id="PS50173">
    <property type="entry name" value="UMUC"/>
    <property type="match status" value="1"/>
</dbReference>
<evidence type="ECO:0000313" key="2">
    <source>
        <dbReference type="EMBL" id="EFJ48908.1"/>
    </source>
</evidence>
<protein>
    <recommendedName>
        <fullName evidence="1">UmuC domain-containing protein</fullName>
    </recommendedName>
</protein>
<proteinExistence type="predicted"/>
<feature type="domain" description="UmuC" evidence="1">
    <location>
        <begin position="1"/>
        <end position="192"/>
    </location>
</feature>
<name>D8TV00_VOLCA</name>
<feature type="non-terminal residue" evidence="2">
    <location>
        <position position="1"/>
    </location>
</feature>
<reference evidence="2 3" key="1">
    <citation type="journal article" date="2010" name="Science">
        <title>Genomic analysis of organismal complexity in the multicellular green alga Volvox carteri.</title>
        <authorList>
            <person name="Prochnik S.E."/>
            <person name="Umen J."/>
            <person name="Nedelcu A.M."/>
            <person name="Hallmann A."/>
            <person name="Miller S.M."/>
            <person name="Nishii I."/>
            <person name="Ferris P."/>
            <person name="Kuo A."/>
            <person name="Mitros T."/>
            <person name="Fritz-Laylin L.K."/>
            <person name="Hellsten U."/>
            <person name="Chapman J."/>
            <person name="Simakov O."/>
            <person name="Rensing S.A."/>
            <person name="Terry A."/>
            <person name="Pangilinan J."/>
            <person name="Kapitonov V."/>
            <person name="Jurka J."/>
            <person name="Salamov A."/>
            <person name="Shapiro H."/>
            <person name="Schmutz J."/>
            <person name="Grimwood J."/>
            <person name="Lindquist E."/>
            <person name="Lucas S."/>
            <person name="Grigoriev I.V."/>
            <person name="Schmitt R."/>
            <person name="Kirk D."/>
            <person name="Rokhsar D.S."/>
        </authorList>
    </citation>
    <scope>NUCLEOTIDE SEQUENCE [LARGE SCALE GENOMIC DNA]</scope>
    <source>
        <strain evidence="3">f. Nagariensis / Eve</strain>
    </source>
</reference>
<dbReference type="Gene3D" id="3.30.70.270">
    <property type="match status" value="1"/>
</dbReference>
<dbReference type="AlphaFoldDB" id="D8TV00"/>
<dbReference type="PANTHER" id="PTHR46404:SF1">
    <property type="entry name" value="DNA POLYMERASE IOTA"/>
    <property type="match status" value="1"/>
</dbReference>
<dbReference type="KEGG" id="vcn:VOLCADRAFT_59985"/>
<dbReference type="EMBL" id="GL378338">
    <property type="protein sequence ID" value="EFJ48908.1"/>
    <property type="molecule type" value="Genomic_DNA"/>
</dbReference>
<accession>D8TV00</accession>
<dbReference type="InParanoid" id="D8TV00"/>
<dbReference type="Gene3D" id="3.40.1170.60">
    <property type="match status" value="1"/>
</dbReference>
<dbReference type="InterPro" id="IPR001126">
    <property type="entry name" value="UmuC"/>
</dbReference>
<dbReference type="Proteomes" id="UP000001058">
    <property type="component" value="Unassembled WGS sequence"/>
</dbReference>
<dbReference type="OrthoDB" id="514856at2759"/>
<dbReference type="Pfam" id="PF00817">
    <property type="entry name" value="IMS"/>
    <property type="match status" value="1"/>
</dbReference>